<accession>A0A0H5QHK9</accession>
<protein>
    <submittedName>
        <fullName evidence="1">Uncharacterized protein</fullName>
    </submittedName>
</protein>
<dbReference type="AlphaFoldDB" id="A0A0H5QHK9"/>
<keyword evidence="1" id="KW-0614">Plasmid</keyword>
<geneLocation type="plasmid" evidence="1">
    <name>pRGRH0610</name>
</geneLocation>
<reference evidence="1" key="2">
    <citation type="submission" date="2015-07" db="EMBL/GenBank/DDBJ databases">
        <title>Plasmids, circular viruses and viroids from rat gut.</title>
        <authorList>
            <person name="Jorgensen T.J."/>
            <person name="Hansen M.A."/>
            <person name="Xu Z."/>
            <person name="Tabak M.A."/>
            <person name="Sorensen S.J."/>
            <person name="Hansen L.H."/>
        </authorList>
    </citation>
    <scope>NUCLEOTIDE SEQUENCE</scope>
    <source>
        <plasmid evidence="1">pRGRH0610</plasmid>
    </source>
</reference>
<name>A0A0H5QHK9_9ZZZZ</name>
<evidence type="ECO:0000313" key="1">
    <source>
        <dbReference type="EMBL" id="CRY95377.1"/>
    </source>
</evidence>
<sequence length="74" mass="7587">MIVTLQGVVVGLNGGFVHIAQLGANCLNGTGRGDLDNASTATRKPHDRNTGAHEGAAAMETRCIFIAVSGFAAY</sequence>
<dbReference type="EMBL" id="LN853239">
    <property type="protein sequence ID" value="CRY95377.1"/>
    <property type="molecule type" value="Genomic_DNA"/>
</dbReference>
<proteinExistence type="predicted"/>
<organism evidence="1">
    <name type="scientific">uncultured prokaryote</name>
    <dbReference type="NCBI Taxonomy" id="198431"/>
    <lineage>
        <taxon>unclassified sequences</taxon>
        <taxon>environmental samples</taxon>
    </lineage>
</organism>
<reference evidence="1" key="1">
    <citation type="submission" date="2015-06" db="EMBL/GenBank/DDBJ databases">
        <authorList>
            <person name="Joergensen T."/>
        </authorList>
    </citation>
    <scope>NUCLEOTIDE SEQUENCE</scope>
    <source>
        <plasmid evidence="1">pRGRH0610</plasmid>
    </source>
</reference>